<reference evidence="10 11" key="1">
    <citation type="submission" date="2020-08" db="EMBL/GenBank/DDBJ databases">
        <title>Genome public.</title>
        <authorList>
            <person name="Liu C."/>
            <person name="Sun Q."/>
        </authorList>
    </citation>
    <scope>NUCLEOTIDE SEQUENCE [LARGE SCALE GENOMIC DNA]</scope>
    <source>
        <strain evidence="10 11">NSJ-56</strain>
    </source>
</reference>
<feature type="region of interest" description="Disordered" evidence="8">
    <location>
        <begin position="338"/>
        <end position="379"/>
    </location>
</feature>
<dbReference type="RefSeq" id="WP_186978079.1">
    <property type="nucleotide sequence ID" value="NZ_JACOOH010000009.1"/>
</dbReference>
<keyword evidence="11" id="KW-1185">Reference proteome</keyword>
<organism evidence="10 11">
    <name type="scientific">Butyricimonas hominis</name>
    <dbReference type="NCBI Taxonomy" id="2763032"/>
    <lineage>
        <taxon>Bacteria</taxon>
        <taxon>Pseudomonadati</taxon>
        <taxon>Bacteroidota</taxon>
        <taxon>Bacteroidia</taxon>
        <taxon>Bacteroidales</taxon>
        <taxon>Odoribacteraceae</taxon>
        <taxon>Butyricimonas</taxon>
    </lineage>
</organism>
<sequence length="379" mass="40353">MKKFIYIFMVLSLALNFCSCGGGSGEPDPDPEPNPDPTPGTETVKVRFTLKSGVGNLDDAGLKGIISHVRLYVFDQAGKLQKSYKYNSVANIKDVELDKGSYTIAFVGNVPEDANIAGDAVGTALADMKIQLTRKNNAANFTPLGDVLFAKNTLTVGDEDTKAELTVKRTLAATKVQMTDNSGRIAEAGVLVPNVGTTLGFGDTEWKNPGTVFVTMAKGGLARGLGRAEGDNNYSATMNIAVINEGGSAGDNNIECNIIAKDDSEEIILSHLFSLAVETNPDMQVVMDMEVNESTSGDGQLESTLNKVETTDETGKTETLPDDKIEEKKNDVELEIFPGDWETGNSEDIEIGEPGGAVRPGGTEEDWGKGENEDVVVGD</sequence>
<dbReference type="InterPro" id="IPR014941">
    <property type="entry name" value="FimB/Mfa2/Mfa3"/>
</dbReference>
<protein>
    <submittedName>
        <fullName evidence="10">FimB/Mfa2 family fimbrial subunit</fullName>
    </submittedName>
</protein>
<evidence type="ECO:0000256" key="8">
    <source>
        <dbReference type="SAM" id="MobiDB-lite"/>
    </source>
</evidence>
<keyword evidence="5" id="KW-0564">Palmitate</keyword>
<evidence type="ECO:0000256" key="1">
    <source>
        <dbReference type="ARBA" id="ARBA00004442"/>
    </source>
</evidence>
<feature type="signal peptide" evidence="9">
    <location>
        <begin position="1"/>
        <end position="21"/>
    </location>
</feature>
<dbReference type="EMBL" id="JACOOH010000009">
    <property type="protein sequence ID" value="MBC5623074.1"/>
    <property type="molecule type" value="Genomic_DNA"/>
</dbReference>
<evidence type="ECO:0000256" key="7">
    <source>
        <dbReference type="ARBA" id="ARBA00023288"/>
    </source>
</evidence>
<evidence type="ECO:0000256" key="9">
    <source>
        <dbReference type="SAM" id="SignalP"/>
    </source>
</evidence>
<evidence type="ECO:0000313" key="11">
    <source>
        <dbReference type="Proteomes" id="UP000646484"/>
    </source>
</evidence>
<feature type="compositionally biased region" description="Basic and acidic residues" evidence="8">
    <location>
        <begin position="309"/>
        <end position="326"/>
    </location>
</feature>
<evidence type="ECO:0000256" key="2">
    <source>
        <dbReference type="ARBA" id="ARBA00007248"/>
    </source>
</evidence>
<keyword evidence="4" id="KW-0472">Membrane</keyword>
<comment type="similarity">
    <text evidence="2">Belongs to the bacteroidetes fimbrillin superfamily. FimB/Mfa2 family.</text>
</comment>
<feature type="chain" id="PRO_5046068569" evidence="9">
    <location>
        <begin position="22"/>
        <end position="379"/>
    </location>
</feature>
<comment type="caution">
    <text evidence="10">The sequence shown here is derived from an EMBL/GenBank/DDBJ whole genome shotgun (WGS) entry which is preliminary data.</text>
</comment>
<keyword evidence="3 9" id="KW-0732">Signal</keyword>
<dbReference type="Proteomes" id="UP000646484">
    <property type="component" value="Unassembled WGS sequence"/>
</dbReference>
<name>A0ABR7D5K4_9BACT</name>
<evidence type="ECO:0000256" key="3">
    <source>
        <dbReference type="ARBA" id="ARBA00022729"/>
    </source>
</evidence>
<dbReference type="Gene3D" id="2.60.40.2100">
    <property type="match status" value="1"/>
</dbReference>
<gene>
    <name evidence="10" type="ORF">H8S64_18430</name>
</gene>
<feature type="region of interest" description="Disordered" evidence="8">
    <location>
        <begin position="293"/>
        <end position="326"/>
    </location>
</feature>
<accession>A0ABR7D5K4</accession>
<proteinExistence type="inferred from homology"/>
<keyword evidence="7" id="KW-0449">Lipoprotein</keyword>
<evidence type="ECO:0000256" key="6">
    <source>
        <dbReference type="ARBA" id="ARBA00023237"/>
    </source>
</evidence>
<evidence type="ECO:0000256" key="4">
    <source>
        <dbReference type="ARBA" id="ARBA00023136"/>
    </source>
</evidence>
<evidence type="ECO:0000313" key="10">
    <source>
        <dbReference type="EMBL" id="MBC5623074.1"/>
    </source>
</evidence>
<dbReference type="Pfam" id="PF08842">
    <property type="entry name" value="Mfa2"/>
    <property type="match status" value="1"/>
</dbReference>
<comment type="subcellular location">
    <subcellularLocation>
        <location evidence="1">Cell outer membrane</location>
    </subcellularLocation>
</comment>
<keyword evidence="6" id="KW-0998">Cell outer membrane</keyword>
<evidence type="ECO:0000256" key="5">
    <source>
        <dbReference type="ARBA" id="ARBA00023139"/>
    </source>
</evidence>
<feature type="compositionally biased region" description="Polar residues" evidence="8">
    <location>
        <begin position="293"/>
        <end position="308"/>
    </location>
</feature>